<keyword evidence="4 12" id="KW-0963">Cytoplasm</keyword>
<dbReference type="PRINTS" id="PR00983">
    <property type="entry name" value="TRNASYNTHCYS"/>
</dbReference>
<dbReference type="GO" id="GO:0008270">
    <property type="term" value="F:zinc ion binding"/>
    <property type="evidence" value="ECO:0007669"/>
    <property type="project" value="UniProtKB-UniRule"/>
</dbReference>
<evidence type="ECO:0000256" key="5">
    <source>
        <dbReference type="ARBA" id="ARBA00022598"/>
    </source>
</evidence>
<evidence type="ECO:0000256" key="11">
    <source>
        <dbReference type="ARBA" id="ARBA00023146"/>
    </source>
</evidence>
<comment type="caution">
    <text evidence="14">The sequence shown here is derived from an EMBL/GenBank/DDBJ whole genome shotgun (WGS) entry which is preliminary data.</text>
</comment>
<evidence type="ECO:0000313" key="15">
    <source>
        <dbReference type="Proteomes" id="UP000636949"/>
    </source>
</evidence>
<evidence type="ECO:0000256" key="12">
    <source>
        <dbReference type="HAMAP-Rule" id="MF_00041"/>
    </source>
</evidence>
<dbReference type="SUPFAM" id="SSF47323">
    <property type="entry name" value="Anticodon-binding domain of a subclass of class I aminoacyl-tRNA synthetases"/>
    <property type="match status" value="1"/>
</dbReference>
<keyword evidence="8 12" id="KW-0862">Zinc</keyword>
<name>A0A8J2Z4W8_9GAMM</name>
<evidence type="ECO:0000256" key="7">
    <source>
        <dbReference type="ARBA" id="ARBA00022741"/>
    </source>
</evidence>
<sequence>MSIYLYNSLSGKKELFQPISPQKLKMYVCGMTVYDDCHIGHARTQIAFDVIVRYFRFCNYDVTYVRNITDIDDKIIKRANENGESTDALVERTIKSMYDDLDRLNILRPDFDPRATQTIPEMCQMIESLIAKDFAYAPGNGDVYYRVEEFKDYGKLSKQSLEHLRVGARIESNEQKENPLDFVLWKAAKTGEPSWDSPWGQGRPGWHIECSAMSKKLLGDNFDIHAGGSDLRFPHHENEIAQSEAANGCSFANYWLHSGMVQVDDEKMSKSLNNFFTIKEVLSEYHPEVVRFFLISGQYRSEINYSKENLDQAKAAIERLYTALRGLEITENTVEAAEAAQYVNDFKQAMNNDFNTPEALPVLFAIAKEINKYRASDQQKAAGFAKLLLELANVLGILKHSPESYFKHSCDNDLSDEVIETMIAERIDAKKNKDYAKADQIRQTLAEQGVLLEDSATGTIWKRA</sequence>
<dbReference type="PANTHER" id="PTHR10890:SF3">
    <property type="entry name" value="CYSTEINE--TRNA LIGASE, CYTOPLASMIC"/>
    <property type="match status" value="1"/>
</dbReference>
<dbReference type="Pfam" id="PF01406">
    <property type="entry name" value="tRNA-synt_1e"/>
    <property type="match status" value="1"/>
</dbReference>
<reference evidence="14" key="1">
    <citation type="journal article" date="2014" name="Int. J. Syst. Evol. Microbiol.">
        <title>Complete genome sequence of Corynebacterium casei LMG S-19264T (=DSM 44701T), isolated from a smear-ripened cheese.</title>
        <authorList>
            <consortium name="US DOE Joint Genome Institute (JGI-PGF)"/>
            <person name="Walter F."/>
            <person name="Albersmeier A."/>
            <person name="Kalinowski J."/>
            <person name="Ruckert C."/>
        </authorList>
    </citation>
    <scope>NUCLEOTIDE SEQUENCE</scope>
    <source>
        <strain evidence="14">CGMCC 1.15758</strain>
    </source>
</reference>
<keyword evidence="7 12" id="KW-0547">Nucleotide-binding</keyword>
<evidence type="ECO:0000256" key="3">
    <source>
        <dbReference type="ARBA" id="ARBA00011245"/>
    </source>
</evidence>
<dbReference type="GO" id="GO:0006423">
    <property type="term" value="P:cysteinyl-tRNA aminoacylation"/>
    <property type="evidence" value="ECO:0007669"/>
    <property type="project" value="UniProtKB-UniRule"/>
</dbReference>
<comment type="subcellular location">
    <subcellularLocation>
        <location evidence="1 12">Cytoplasm</location>
    </subcellularLocation>
</comment>
<reference evidence="14" key="2">
    <citation type="submission" date="2020-09" db="EMBL/GenBank/DDBJ databases">
        <authorList>
            <person name="Sun Q."/>
            <person name="Zhou Y."/>
        </authorList>
    </citation>
    <scope>NUCLEOTIDE SEQUENCE</scope>
    <source>
        <strain evidence="14">CGMCC 1.15758</strain>
    </source>
</reference>
<dbReference type="EC" id="6.1.1.16" evidence="12"/>
<evidence type="ECO:0000256" key="6">
    <source>
        <dbReference type="ARBA" id="ARBA00022723"/>
    </source>
</evidence>
<comment type="catalytic activity">
    <reaction evidence="12">
        <text>tRNA(Cys) + L-cysteine + ATP = L-cysteinyl-tRNA(Cys) + AMP + diphosphate</text>
        <dbReference type="Rhea" id="RHEA:17773"/>
        <dbReference type="Rhea" id="RHEA-COMP:9661"/>
        <dbReference type="Rhea" id="RHEA-COMP:9679"/>
        <dbReference type="ChEBI" id="CHEBI:30616"/>
        <dbReference type="ChEBI" id="CHEBI:33019"/>
        <dbReference type="ChEBI" id="CHEBI:35235"/>
        <dbReference type="ChEBI" id="CHEBI:78442"/>
        <dbReference type="ChEBI" id="CHEBI:78517"/>
        <dbReference type="ChEBI" id="CHEBI:456215"/>
        <dbReference type="EC" id="6.1.1.16"/>
    </reaction>
</comment>
<feature type="binding site" evidence="12">
    <location>
        <position position="29"/>
    </location>
    <ligand>
        <name>Zn(2+)</name>
        <dbReference type="ChEBI" id="CHEBI:29105"/>
    </ligand>
</feature>
<dbReference type="PANTHER" id="PTHR10890">
    <property type="entry name" value="CYSTEINYL-TRNA SYNTHETASE"/>
    <property type="match status" value="1"/>
</dbReference>
<dbReference type="HAMAP" id="MF_00041">
    <property type="entry name" value="Cys_tRNA_synth"/>
    <property type="match status" value="1"/>
</dbReference>
<dbReference type="Gene3D" id="3.40.50.620">
    <property type="entry name" value="HUPs"/>
    <property type="match status" value="1"/>
</dbReference>
<feature type="binding site" evidence="12">
    <location>
        <position position="210"/>
    </location>
    <ligand>
        <name>Zn(2+)</name>
        <dbReference type="ChEBI" id="CHEBI:29105"/>
    </ligand>
</feature>
<proteinExistence type="inferred from homology"/>
<dbReference type="RefSeq" id="WP_117002897.1">
    <property type="nucleotide sequence ID" value="NZ_BMJS01000017.1"/>
</dbReference>
<dbReference type="InterPro" id="IPR024909">
    <property type="entry name" value="Cys-tRNA/MSH_ligase"/>
</dbReference>
<dbReference type="InterPro" id="IPR009080">
    <property type="entry name" value="tRNAsynth_Ia_anticodon-bd"/>
</dbReference>
<evidence type="ECO:0000256" key="9">
    <source>
        <dbReference type="ARBA" id="ARBA00022840"/>
    </source>
</evidence>
<feature type="binding site" evidence="12">
    <location>
        <position position="235"/>
    </location>
    <ligand>
        <name>Zn(2+)</name>
        <dbReference type="ChEBI" id="CHEBI:29105"/>
    </ligand>
</feature>
<dbReference type="GO" id="GO:0005829">
    <property type="term" value="C:cytosol"/>
    <property type="evidence" value="ECO:0007669"/>
    <property type="project" value="TreeGrafter"/>
</dbReference>
<evidence type="ECO:0000256" key="2">
    <source>
        <dbReference type="ARBA" id="ARBA00005594"/>
    </source>
</evidence>
<dbReference type="Proteomes" id="UP000636949">
    <property type="component" value="Unassembled WGS sequence"/>
</dbReference>
<feature type="short sequence motif" description="'KMSKS' region" evidence="12">
    <location>
        <begin position="267"/>
        <end position="271"/>
    </location>
</feature>
<organism evidence="14 15">
    <name type="scientific">Cysteiniphilum litorale</name>
    <dbReference type="NCBI Taxonomy" id="2056700"/>
    <lineage>
        <taxon>Bacteria</taxon>
        <taxon>Pseudomonadati</taxon>
        <taxon>Pseudomonadota</taxon>
        <taxon>Gammaproteobacteria</taxon>
        <taxon>Thiotrichales</taxon>
        <taxon>Fastidiosibacteraceae</taxon>
        <taxon>Cysteiniphilum</taxon>
    </lineage>
</organism>
<keyword evidence="6 12" id="KW-0479">Metal-binding</keyword>
<dbReference type="Gene3D" id="1.20.120.1910">
    <property type="entry name" value="Cysteine-tRNA ligase, C-terminal anti-codon recognition domain"/>
    <property type="match status" value="1"/>
</dbReference>
<dbReference type="SUPFAM" id="SSF52374">
    <property type="entry name" value="Nucleotidylyl transferase"/>
    <property type="match status" value="1"/>
</dbReference>
<dbReference type="OrthoDB" id="9815130at2"/>
<evidence type="ECO:0000256" key="8">
    <source>
        <dbReference type="ARBA" id="ARBA00022833"/>
    </source>
</evidence>
<accession>A0A8J2Z4W8</accession>
<comment type="similarity">
    <text evidence="2 12">Belongs to the class-I aminoacyl-tRNA synthetase family.</text>
</comment>
<dbReference type="CDD" id="cd00672">
    <property type="entry name" value="CysRS_core"/>
    <property type="match status" value="1"/>
</dbReference>
<dbReference type="InterPro" id="IPR014729">
    <property type="entry name" value="Rossmann-like_a/b/a_fold"/>
</dbReference>
<feature type="short sequence motif" description="'HIGH' region" evidence="12">
    <location>
        <begin position="31"/>
        <end position="41"/>
    </location>
</feature>
<evidence type="ECO:0000256" key="10">
    <source>
        <dbReference type="ARBA" id="ARBA00022917"/>
    </source>
</evidence>
<dbReference type="InterPro" id="IPR032678">
    <property type="entry name" value="tRNA-synt_1_cat_dom"/>
</dbReference>
<feature type="binding site" evidence="12">
    <location>
        <position position="239"/>
    </location>
    <ligand>
        <name>Zn(2+)</name>
        <dbReference type="ChEBI" id="CHEBI:29105"/>
    </ligand>
</feature>
<dbReference type="AlphaFoldDB" id="A0A8J2Z4W8"/>
<dbReference type="GO" id="GO:0005524">
    <property type="term" value="F:ATP binding"/>
    <property type="evidence" value="ECO:0007669"/>
    <property type="project" value="UniProtKB-UniRule"/>
</dbReference>
<comment type="subunit">
    <text evidence="3 12">Monomer.</text>
</comment>
<dbReference type="Pfam" id="PF09190">
    <property type="entry name" value="DALR_2"/>
    <property type="match status" value="1"/>
</dbReference>
<evidence type="ECO:0000259" key="13">
    <source>
        <dbReference type="SMART" id="SM00840"/>
    </source>
</evidence>
<dbReference type="EMBL" id="BMJS01000017">
    <property type="protein sequence ID" value="GGF99502.1"/>
    <property type="molecule type" value="Genomic_DNA"/>
</dbReference>
<feature type="binding site" evidence="12">
    <location>
        <position position="270"/>
    </location>
    <ligand>
        <name>ATP</name>
        <dbReference type="ChEBI" id="CHEBI:30616"/>
    </ligand>
</feature>
<keyword evidence="5 12" id="KW-0436">Ligase</keyword>
<feature type="domain" description="Cysteinyl-tRNA synthetase class Ia DALR" evidence="13">
    <location>
        <begin position="345"/>
        <end position="406"/>
    </location>
</feature>
<evidence type="ECO:0000256" key="1">
    <source>
        <dbReference type="ARBA" id="ARBA00004496"/>
    </source>
</evidence>
<keyword evidence="15" id="KW-1185">Reference proteome</keyword>
<evidence type="ECO:0000313" key="14">
    <source>
        <dbReference type="EMBL" id="GGF99502.1"/>
    </source>
</evidence>
<protein>
    <recommendedName>
        <fullName evidence="12">Cysteine--tRNA ligase</fullName>
        <ecNumber evidence="12">6.1.1.16</ecNumber>
    </recommendedName>
    <alternativeName>
        <fullName evidence="12">Cysteinyl-tRNA synthetase</fullName>
        <shortName evidence="12">CysRS</shortName>
    </alternativeName>
</protein>
<comment type="cofactor">
    <cofactor evidence="12">
        <name>Zn(2+)</name>
        <dbReference type="ChEBI" id="CHEBI:29105"/>
    </cofactor>
    <text evidence="12">Binds 1 zinc ion per subunit.</text>
</comment>
<keyword evidence="9 12" id="KW-0067">ATP-binding</keyword>
<dbReference type="FunFam" id="3.40.50.620:FF:000009">
    <property type="entry name" value="Cysteine--tRNA ligase"/>
    <property type="match status" value="1"/>
</dbReference>
<dbReference type="GO" id="GO:0004817">
    <property type="term" value="F:cysteine-tRNA ligase activity"/>
    <property type="evidence" value="ECO:0007669"/>
    <property type="project" value="UniProtKB-UniRule"/>
</dbReference>
<evidence type="ECO:0000256" key="4">
    <source>
        <dbReference type="ARBA" id="ARBA00022490"/>
    </source>
</evidence>
<dbReference type="CDD" id="cd07963">
    <property type="entry name" value="Anticodon_Ia_Cys"/>
    <property type="match status" value="1"/>
</dbReference>
<dbReference type="InterPro" id="IPR015803">
    <property type="entry name" value="Cys-tRNA-ligase"/>
</dbReference>
<dbReference type="NCBIfam" id="TIGR00435">
    <property type="entry name" value="cysS"/>
    <property type="match status" value="1"/>
</dbReference>
<dbReference type="SMART" id="SM00840">
    <property type="entry name" value="DALR_2"/>
    <property type="match status" value="1"/>
</dbReference>
<gene>
    <name evidence="12 14" type="primary">cysS</name>
    <name evidence="14" type="ORF">GCM10010995_15950</name>
</gene>
<dbReference type="InterPro" id="IPR015273">
    <property type="entry name" value="Cys-tRNA-synt_Ia_DALR"/>
</dbReference>
<keyword evidence="11 12" id="KW-0030">Aminoacyl-tRNA synthetase</keyword>
<keyword evidence="10 12" id="KW-0648">Protein biosynthesis</keyword>